<name>A0A2H1W6N0_SPOFR</name>
<protein>
    <submittedName>
        <fullName evidence="1">SFRICE_020690</fullName>
    </submittedName>
</protein>
<proteinExistence type="predicted"/>
<sequence length="206" mass="22929">METVNLFIFLFGSERRVAFWLIMMTIKLNLFFVEGKNLSMTSPALGEARWSVRLLLSKKHPVPTLAFRKPLLAGGKLKKSKTFTFAPSLRNASAYSAPKPEAPPVIKKGHFLRRENHPMTSPALGVASESVRLLLTKNHPVPTPAFRTVFGKPARGTRGDVALRCCAAYVVTSETLLMMKGISSRYTVRIPPVQQGDKGFLYKIKK</sequence>
<gene>
    <name evidence="1" type="ORF">SFRICE_020690</name>
</gene>
<organism evidence="1">
    <name type="scientific">Spodoptera frugiperda</name>
    <name type="common">Fall armyworm</name>
    <dbReference type="NCBI Taxonomy" id="7108"/>
    <lineage>
        <taxon>Eukaryota</taxon>
        <taxon>Metazoa</taxon>
        <taxon>Ecdysozoa</taxon>
        <taxon>Arthropoda</taxon>
        <taxon>Hexapoda</taxon>
        <taxon>Insecta</taxon>
        <taxon>Pterygota</taxon>
        <taxon>Neoptera</taxon>
        <taxon>Endopterygota</taxon>
        <taxon>Lepidoptera</taxon>
        <taxon>Glossata</taxon>
        <taxon>Ditrysia</taxon>
        <taxon>Noctuoidea</taxon>
        <taxon>Noctuidae</taxon>
        <taxon>Amphipyrinae</taxon>
        <taxon>Spodoptera</taxon>
    </lineage>
</organism>
<dbReference type="EMBL" id="ODYU01006680">
    <property type="protein sequence ID" value="SOQ48741.1"/>
    <property type="molecule type" value="Genomic_DNA"/>
</dbReference>
<dbReference type="AlphaFoldDB" id="A0A2H1W6N0"/>
<evidence type="ECO:0000313" key="1">
    <source>
        <dbReference type="EMBL" id="SOQ48741.1"/>
    </source>
</evidence>
<accession>A0A2H1W6N0</accession>
<reference evidence="1" key="1">
    <citation type="submission" date="2016-07" db="EMBL/GenBank/DDBJ databases">
        <authorList>
            <person name="Bretaudeau A."/>
        </authorList>
    </citation>
    <scope>NUCLEOTIDE SEQUENCE</scope>
    <source>
        <strain evidence="1">Rice</strain>
        <tissue evidence="1">Whole body</tissue>
    </source>
</reference>